<dbReference type="PANTHER" id="PTHR46018:SF2">
    <property type="entry name" value="ZINC PHOSPHODIESTERASE ELAC PROTEIN 1"/>
    <property type="match status" value="1"/>
</dbReference>
<organism evidence="2 3">
    <name type="scientific">Diplocloster agilis</name>
    <dbReference type="NCBI Taxonomy" id="2850323"/>
    <lineage>
        <taxon>Bacteria</taxon>
        <taxon>Bacillati</taxon>
        <taxon>Bacillota</taxon>
        <taxon>Clostridia</taxon>
        <taxon>Lachnospirales</taxon>
        <taxon>Lachnospiraceae</taxon>
        <taxon>Diplocloster</taxon>
    </lineage>
</organism>
<dbReference type="InterPro" id="IPR036866">
    <property type="entry name" value="RibonucZ/Hydroxyglut_hydro"/>
</dbReference>
<protein>
    <submittedName>
        <fullName evidence="2">MBL fold metallo-hydrolase</fullName>
    </submittedName>
</protein>
<evidence type="ECO:0000313" key="2">
    <source>
        <dbReference type="EMBL" id="MBU9736064.1"/>
    </source>
</evidence>
<dbReference type="AlphaFoldDB" id="A0A949JWR7"/>
<evidence type="ECO:0000256" key="1">
    <source>
        <dbReference type="ARBA" id="ARBA00022759"/>
    </source>
</evidence>
<accession>A0A949JWR7</accession>
<dbReference type="SUPFAM" id="SSF56281">
    <property type="entry name" value="Metallo-hydrolase/oxidoreductase"/>
    <property type="match status" value="1"/>
</dbReference>
<comment type="caution">
    <text evidence="2">The sequence shown here is derived from an EMBL/GenBank/DDBJ whole genome shotgun (WGS) entry which is preliminary data.</text>
</comment>
<dbReference type="PANTHER" id="PTHR46018">
    <property type="entry name" value="ZINC PHOSPHODIESTERASE ELAC PROTEIN 1"/>
    <property type="match status" value="1"/>
</dbReference>
<evidence type="ECO:0000313" key="3">
    <source>
        <dbReference type="Proteomes" id="UP000712157"/>
    </source>
</evidence>
<proteinExistence type="predicted"/>
<dbReference type="Proteomes" id="UP000712157">
    <property type="component" value="Unassembled WGS sequence"/>
</dbReference>
<dbReference type="EMBL" id="JAHQCW010000006">
    <property type="protein sequence ID" value="MBU9736064.1"/>
    <property type="molecule type" value="Genomic_DNA"/>
</dbReference>
<sequence length="270" mass="30546">MKLVMLGTGHAAVTEIYNTCFVITDERIAPSRHFLVDCGGGNGILTQCRHGGIDLRQIHDIFITHEHADHVLGVVWMIRMIGTMIEKGKYEGNLRIYGHSGLVPAIRTMAELTVSAGICRNIGGRIQLIPLESGDRQQILGCPVTFFDIESTKAKQFGFTMELPDGQKLSCAGDEPYNEKNYEYVKDSSWLMHEAFCLYSEADKYKPYEKHHSTVREACEVAERLKIPNLILYHTEEDHGAMRKECYSAEGKQYYHGNLYVPDDLDVIEL</sequence>
<keyword evidence="3" id="KW-1185">Reference proteome</keyword>
<keyword evidence="1" id="KW-0378">Hydrolase</keyword>
<dbReference type="GO" id="GO:0042781">
    <property type="term" value="F:3'-tRNA processing endoribonuclease activity"/>
    <property type="evidence" value="ECO:0007669"/>
    <property type="project" value="TreeGrafter"/>
</dbReference>
<gene>
    <name evidence="2" type="ORF">KTH89_05900</name>
</gene>
<dbReference type="Gene3D" id="3.60.15.10">
    <property type="entry name" value="Ribonuclease Z/Hydroxyacylglutathione hydrolase-like"/>
    <property type="match status" value="1"/>
</dbReference>
<keyword evidence="1" id="KW-0255">Endonuclease</keyword>
<name>A0A949JWR7_9FIRM</name>
<keyword evidence="1" id="KW-0540">Nuclease</keyword>
<dbReference type="Pfam" id="PF23023">
    <property type="entry name" value="Anti-Pycsar_Apyc1"/>
    <property type="match status" value="1"/>
</dbReference>
<dbReference type="RefSeq" id="WP_238721022.1">
    <property type="nucleotide sequence ID" value="NZ_JAHQCW010000006.1"/>
</dbReference>
<reference evidence="2" key="1">
    <citation type="submission" date="2021-06" db="EMBL/GenBank/DDBJ databases">
        <title>Description of novel taxa of the family Lachnospiraceae.</title>
        <authorList>
            <person name="Chaplin A.V."/>
            <person name="Sokolova S.R."/>
            <person name="Pikina A.P."/>
            <person name="Korzhanova M."/>
            <person name="Belova V."/>
            <person name="Korostin D."/>
            <person name="Efimov B.A."/>
        </authorList>
    </citation>
    <scope>NUCLEOTIDE SEQUENCE</scope>
    <source>
        <strain evidence="2">ASD5720</strain>
    </source>
</reference>